<keyword evidence="7" id="KW-1185">Reference proteome</keyword>
<protein>
    <submittedName>
        <fullName evidence="6">Sir2 family protein</fullName>
    </submittedName>
</protein>
<dbReference type="EMBL" id="CP019481">
    <property type="protein sequence ID" value="UQC90894.1"/>
    <property type="molecule type" value="Genomic_DNA"/>
</dbReference>
<sequence>MSLRLGEGVTLHPGMWRSDIVPKQRPSQFNSEHLHLSDQVRRTFPNRKAFGFTVPRLLHDEKTSHGTRSYQLDSQEAIYILKPKITYKRILALCGAGLSASSGLPTFRGAGGLWRNHDATDLATMKAFRRGPGLVWLFYAYRRHMALSAKPNKAHYALAALAEKNPDFLCLTQNVDGLSPRAGHKEDQLRLLHGSLFDIKCANPQCTYIDHNNTQDPLCPALAPASEDLADPTKTLPLLDPTKKLPAIDEADLPHCPSCKTGLLRPGVVWFGEALDEAMLDGVDTWIEQGKVDLMIVVGTSAQVWPAAGYILKAHAAGARVCTVNPEAEDEGQMGKVKKGDFAFGRDAAEVLPLLLEPVIGKMRADGRTYTEDWKTE</sequence>
<evidence type="ECO:0000256" key="4">
    <source>
        <dbReference type="PROSITE-ProRule" id="PRU00236"/>
    </source>
</evidence>
<feature type="binding site" evidence="4">
    <location>
        <position position="259"/>
    </location>
    <ligand>
        <name>Zn(2+)</name>
        <dbReference type="ChEBI" id="CHEBI:29105"/>
    </ligand>
</feature>
<gene>
    <name evidence="6" type="ORF">CLUP02_16426</name>
</gene>
<feature type="binding site" evidence="4">
    <location>
        <position position="201"/>
    </location>
    <ligand>
        <name>Zn(2+)</name>
        <dbReference type="ChEBI" id="CHEBI:29105"/>
    </ligand>
</feature>
<dbReference type="SUPFAM" id="SSF52467">
    <property type="entry name" value="DHS-like NAD/FAD-binding domain"/>
    <property type="match status" value="1"/>
</dbReference>
<proteinExistence type="inferred from homology"/>
<dbReference type="InterPro" id="IPR050134">
    <property type="entry name" value="NAD-dep_sirtuin_deacylases"/>
</dbReference>
<dbReference type="PANTHER" id="PTHR11085">
    <property type="entry name" value="NAD-DEPENDENT PROTEIN DEACYLASE SIRTUIN-5, MITOCHONDRIAL-RELATED"/>
    <property type="match status" value="1"/>
</dbReference>
<dbReference type="KEGG" id="clup:CLUP02_16426"/>
<keyword evidence="3" id="KW-0520">NAD</keyword>
<dbReference type="RefSeq" id="XP_049152495.1">
    <property type="nucleotide sequence ID" value="XM_049295348.1"/>
</dbReference>
<evidence type="ECO:0000256" key="1">
    <source>
        <dbReference type="ARBA" id="ARBA00006924"/>
    </source>
</evidence>
<evidence type="ECO:0000256" key="3">
    <source>
        <dbReference type="ARBA" id="ARBA00023027"/>
    </source>
</evidence>
<dbReference type="Proteomes" id="UP000830671">
    <property type="component" value="Chromosome 9"/>
</dbReference>
<dbReference type="CDD" id="cd01412">
    <property type="entry name" value="SIRT5_Af1_CobB"/>
    <property type="match status" value="1"/>
</dbReference>
<dbReference type="PROSITE" id="PS50305">
    <property type="entry name" value="SIRTUIN"/>
    <property type="match status" value="1"/>
</dbReference>
<dbReference type="GO" id="GO:0070403">
    <property type="term" value="F:NAD+ binding"/>
    <property type="evidence" value="ECO:0007669"/>
    <property type="project" value="InterPro"/>
</dbReference>
<keyword evidence="4" id="KW-0862">Zinc</keyword>
<feature type="domain" description="Deacetylase sirtuin-type" evidence="5">
    <location>
        <begin position="67"/>
        <end position="362"/>
    </location>
</feature>
<feature type="binding site" evidence="4">
    <location>
        <position position="256"/>
    </location>
    <ligand>
        <name>Zn(2+)</name>
        <dbReference type="ChEBI" id="CHEBI:29105"/>
    </ligand>
</feature>
<accession>A0A9Q8WPI3</accession>
<keyword evidence="4" id="KW-0479">Metal-binding</keyword>
<dbReference type="InterPro" id="IPR027546">
    <property type="entry name" value="Sirtuin_class_III"/>
</dbReference>
<feature type="binding site" evidence="4">
    <location>
        <position position="206"/>
    </location>
    <ligand>
        <name>Zn(2+)</name>
        <dbReference type="ChEBI" id="CHEBI:29105"/>
    </ligand>
</feature>
<dbReference type="GO" id="GO:0046872">
    <property type="term" value="F:metal ion binding"/>
    <property type="evidence" value="ECO:0007669"/>
    <property type="project" value="UniProtKB-KW"/>
</dbReference>
<dbReference type="InterPro" id="IPR003000">
    <property type="entry name" value="Sirtuin"/>
</dbReference>
<dbReference type="Gene3D" id="3.40.50.1220">
    <property type="entry name" value="TPP-binding domain"/>
    <property type="match status" value="1"/>
</dbReference>
<dbReference type="AlphaFoldDB" id="A0A9Q8WPI3"/>
<dbReference type="InterPro" id="IPR029035">
    <property type="entry name" value="DHS-like_NAD/FAD-binding_dom"/>
</dbReference>
<dbReference type="GO" id="GO:0005634">
    <property type="term" value="C:nucleus"/>
    <property type="evidence" value="ECO:0007669"/>
    <property type="project" value="TreeGrafter"/>
</dbReference>
<dbReference type="Gene3D" id="3.30.1600.10">
    <property type="entry name" value="SIR2/SIRT2 'Small Domain"/>
    <property type="match status" value="1"/>
</dbReference>
<organism evidence="6 7">
    <name type="scientific">Colletotrichum lupini</name>
    <dbReference type="NCBI Taxonomy" id="145971"/>
    <lineage>
        <taxon>Eukaryota</taxon>
        <taxon>Fungi</taxon>
        <taxon>Dikarya</taxon>
        <taxon>Ascomycota</taxon>
        <taxon>Pezizomycotina</taxon>
        <taxon>Sordariomycetes</taxon>
        <taxon>Hypocreomycetidae</taxon>
        <taxon>Glomerellales</taxon>
        <taxon>Glomerellaceae</taxon>
        <taxon>Colletotrichum</taxon>
        <taxon>Colletotrichum acutatum species complex</taxon>
    </lineage>
</organism>
<dbReference type="GO" id="GO:0036054">
    <property type="term" value="F:protein-malonyllysine demalonylase activity"/>
    <property type="evidence" value="ECO:0007669"/>
    <property type="project" value="InterPro"/>
</dbReference>
<dbReference type="InterPro" id="IPR026590">
    <property type="entry name" value="Ssirtuin_cat_dom"/>
</dbReference>
<name>A0A9Q8WPI3_9PEZI</name>
<comment type="similarity">
    <text evidence="1">Belongs to the sirtuin family. Class I subfamily.</text>
</comment>
<evidence type="ECO:0000259" key="5">
    <source>
        <dbReference type="PROSITE" id="PS50305"/>
    </source>
</evidence>
<evidence type="ECO:0000256" key="2">
    <source>
        <dbReference type="ARBA" id="ARBA00022679"/>
    </source>
</evidence>
<dbReference type="Pfam" id="PF02146">
    <property type="entry name" value="SIR2"/>
    <property type="match status" value="1"/>
</dbReference>
<reference evidence="6" key="1">
    <citation type="journal article" date="2021" name="Mol. Plant Microbe Interact.">
        <title>Complete Genome Sequence of the Plant-Pathogenic Fungus Colletotrichum lupini.</title>
        <authorList>
            <person name="Baroncelli R."/>
            <person name="Pensec F."/>
            <person name="Da Lio D."/>
            <person name="Boufleur T."/>
            <person name="Vicente I."/>
            <person name="Sarrocco S."/>
            <person name="Picot A."/>
            <person name="Baraldi E."/>
            <person name="Sukno S."/>
            <person name="Thon M."/>
            <person name="Le Floch G."/>
        </authorList>
    </citation>
    <scope>NUCLEOTIDE SEQUENCE</scope>
    <source>
        <strain evidence="6">IMI 504893</strain>
    </source>
</reference>
<dbReference type="GO" id="GO:0017136">
    <property type="term" value="F:histone deacetylase activity, NAD-dependent"/>
    <property type="evidence" value="ECO:0007669"/>
    <property type="project" value="TreeGrafter"/>
</dbReference>
<keyword evidence="2" id="KW-0808">Transferase</keyword>
<dbReference type="InterPro" id="IPR026591">
    <property type="entry name" value="Sirtuin_cat_small_dom_sf"/>
</dbReference>
<dbReference type="GO" id="GO:0036055">
    <property type="term" value="F:protein-succinyllysine desuccinylase activity"/>
    <property type="evidence" value="ECO:0007669"/>
    <property type="project" value="InterPro"/>
</dbReference>
<evidence type="ECO:0000313" key="7">
    <source>
        <dbReference type="Proteomes" id="UP000830671"/>
    </source>
</evidence>
<evidence type="ECO:0000313" key="6">
    <source>
        <dbReference type="EMBL" id="UQC90894.1"/>
    </source>
</evidence>
<feature type="active site" description="Proton acceptor" evidence="4">
    <location>
        <position position="193"/>
    </location>
</feature>
<dbReference type="PANTHER" id="PTHR11085:SF10">
    <property type="entry name" value="NAD-DEPENDENT PROTEIN DEACYLASE SIRTUIN-5, MITOCHONDRIAL-RELATED"/>
    <property type="match status" value="1"/>
</dbReference>
<dbReference type="GeneID" id="73350358"/>